<evidence type="ECO:0000259" key="12">
    <source>
        <dbReference type="Pfam" id="PF17801"/>
    </source>
</evidence>
<evidence type="ECO:0000256" key="11">
    <source>
        <dbReference type="SAM" id="SignalP"/>
    </source>
</evidence>
<dbReference type="InterPro" id="IPR013780">
    <property type="entry name" value="Glyco_hydro_b"/>
</dbReference>
<dbReference type="Pfam" id="PF17801">
    <property type="entry name" value="Melibiase_C"/>
    <property type="match status" value="1"/>
</dbReference>
<evidence type="ECO:0000256" key="2">
    <source>
        <dbReference type="ARBA" id="ARBA00003969"/>
    </source>
</evidence>
<gene>
    <name evidence="13" type="ORF">K490DRAFT_44825</name>
</gene>
<evidence type="ECO:0000256" key="1">
    <source>
        <dbReference type="ARBA" id="ARBA00001255"/>
    </source>
</evidence>
<proteinExistence type="inferred from homology"/>
<evidence type="ECO:0000256" key="9">
    <source>
        <dbReference type="ARBA" id="ARBA00023295"/>
    </source>
</evidence>
<evidence type="ECO:0000256" key="6">
    <source>
        <dbReference type="ARBA" id="ARBA00022729"/>
    </source>
</evidence>
<keyword evidence="7 10" id="KW-0378">Hydrolase</keyword>
<evidence type="ECO:0000256" key="10">
    <source>
        <dbReference type="RuleBase" id="RU361168"/>
    </source>
</evidence>
<comment type="subcellular location">
    <subcellularLocation>
        <location evidence="3">Secreted</location>
    </subcellularLocation>
</comment>
<feature type="domain" description="Alpha galactosidase C-terminal" evidence="12">
    <location>
        <begin position="358"/>
        <end position="431"/>
    </location>
</feature>
<keyword evidence="10" id="KW-1015">Disulfide bond</keyword>
<dbReference type="AlphaFoldDB" id="A0A9P4HR23"/>
<keyword evidence="5" id="KW-0964">Secreted</keyword>
<dbReference type="InterPro" id="IPR000111">
    <property type="entry name" value="Glyco_hydro_27/36_CS"/>
</dbReference>
<dbReference type="Gene3D" id="3.20.20.70">
    <property type="entry name" value="Aldolase class I"/>
    <property type="match status" value="1"/>
</dbReference>
<name>A0A9P4HR23_9PEZI</name>
<keyword evidence="14" id="KW-1185">Reference proteome</keyword>
<organism evidence="13 14">
    <name type="scientific">Saccharata proteae CBS 121410</name>
    <dbReference type="NCBI Taxonomy" id="1314787"/>
    <lineage>
        <taxon>Eukaryota</taxon>
        <taxon>Fungi</taxon>
        <taxon>Dikarya</taxon>
        <taxon>Ascomycota</taxon>
        <taxon>Pezizomycotina</taxon>
        <taxon>Dothideomycetes</taxon>
        <taxon>Dothideomycetes incertae sedis</taxon>
        <taxon>Botryosphaeriales</taxon>
        <taxon>Saccharataceae</taxon>
        <taxon>Saccharata</taxon>
    </lineage>
</organism>
<accession>A0A9P4HR23</accession>
<protein>
    <recommendedName>
        <fullName evidence="10">Alpha-galactosidase</fullName>
        <ecNumber evidence="10">3.2.1.22</ecNumber>
    </recommendedName>
    <alternativeName>
        <fullName evidence="10">Melibiase</fullName>
    </alternativeName>
</protein>
<dbReference type="GO" id="GO:0005975">
    <property type="term" value="P:carbohydrate metabolic process"/>
    <property type="evidence" value="ECO:0007669"/>
    <property type="project" value="InterPro"/>
</dbReference>
<dbReference type="GO" id="GO:0004557">
    <property type="term" value="F:alpha-galactosidase activity"/>
    <property type="evidence" value="ECO:0007669"/>
    <property type="project" value="UniProtKB-EC"/>
</dbReference>
<evidence type="ECO:0000313" key="14">
    <source>
        <dbReference type="Proteomes" id="UP000799776"/>
    </source>
</evidence>
<comment type="similarity">
    <text evidence="4 10">Belongs to the glycosyl hydrolase 27 family.</text>
</comment>
<evidence type="ECO:0000256" key="3">
    <source>
        <dbReference type="ARBA" id="ARBA00004613"/>
    </source>
</evidence>
<dbReference type="InterPro" id="IPR017853">
    <property type="entry name" value="GH"/>
</dbReference>
<comment type="function">
    <text evidence="2">Hydrolyzes a variety of simple alpha-D-galactoside as well as more complex molecules such as oligosaccharides and polysaccharides.</text>
</comment>
<dbReference type="GO" id="GO:0005576">
    <property type="term" value="C:extracellular region"/>
    <property type="evidence" value="ECO:0007669"/>
    <property type="project" value="UniProtKB-SubCell"/>
</dbReference>
<dbReference type="PROSITE" id="PS00512">
    <property type="entry name" value="ALPHA_GALACTOSIDASE"/>
    <property type="match status" value="1"/>
</dbReference>
<dbReference type="SUPFAM" id="SSF51445">
    <property type="entry name" value="(Trans)glycosidases"/>
    <property type="match status" value="1"/>
</dbReference>
<comment type="catalytic activity">
    <reaction evidence="1 10">
        <text>Hydrolysis of terminal, non-reducing alpha-D-galactose residues in alpha-D-galactosides, including galactose oligosaccharides, galactomannans and galactolipids.</text>
        <dbReference type="EC" id="3.2.1.22"/>
    </reaction>
</comment>
<dbReference type="EC" id="3.2.1.22" evidence="10"/>
<dbReference type="Pfam" id="PF16499">
    <property type="entry name" value="Melibiase_2"/>
    <property type="match status" value="2"/>
</dbReference>
<dbReference type="PANTHER" id="PTHR11452:SF61">
    <property type="entry name" value="ALPHA-GALACTOSIDASE B-RELATED"/>
    <property type="match status" value="1"/>
</dbReference>
<reference evidence="13" key="1">
    <citation type="journal article" date="2020" name="Stud. Mycol.">
        <title>101 Dothideomycetes genomes: a test case for predicting lifestyles and emergence of pathogens.</title>
        <authorList>
            <person name="Haridas S."/>
            <person name="Albert R."/>
            <person name="Binder M."/>
            <person name="Bloem J."/>
            <person name="Labutti K."/>
            <person name="Salamov A."/>
            <person name="Andreopoulos B."/>
            <person name="Baker S."/>
            <person name="Barry K."/>
            <person name="Bills G."/>
            <person name="Bluhm B."/>
            <person name="Cannon C."/>
            <person name="Castanera R."/>
            <person name="Culley D."/>
            <person name="Daum C."/>
            <person name="Ezra D."/>
            <person name="Gonzalez J."/>
            <person name="Henrissat B."/>
            <person name="Kuo A."/>
            <person name="Liang C."/>
            <person name="Lipzen A."/>
            <person name="Lutzoni F."/>
            <person name="Magnuson J."/>
            <person name="Mondo S."/>
            <person name="Nolan M."/>
            <person name="Ohm R."/>
            <person name="Pangilinan J."/>
            <person name="Park H.-J."/>
            <person name="Ramirez L."/>
            <person name="Alfaro M."/>
            <person name="Sun H."/>
            <person name="Tritt A."/>
            <person name="Yoshinaga Y."/>
            <person name="Zwiers L.-H."/>
            <person name="Turgeon B."/>
            <person name="Goodwin S."/>
            <person name="Spatafora J."/>
            <person name="Crous P."/>
            <person name="Grigoriev I."/>
        </authorList>
    </citation>
    <scope>NUCLEOTIDE SEQUENCE</scope>
    <source>
        <strain evidence="13">CBS 121410</strain>
    </source>
</reference>
<keyword evidence="9 10" id="KW-0326">Glycosidase</keyword>
<dbReference type="PANTHER" id="PTHR11452">
    <property type="entry name" value="ALPHA-GALACTOSIDASE/ALPHA-N-ACETYLGALACTOSAMINIDASE"/>
    <property type="match status" value="1"/>
</dbReference>
<dbReference type="Proteomes" id="UP000799776">
    <property type="component" value="Unassembled WGS sequence"/>
</dbReference>
<evidence type="ECO:0000256" key="7">
    <source>
        <dbReference type="ARBA" id="ARBA00022801"/>
    </source>
</evidence>
<feature type="chain" id="PRO_5040235978" description="Alpha-galactosidase" evidence="11">
    <location>
        <begin position="20"/>
        <end position="455"/>
    </location>
</feature>
<dbReference type="InterPro" id="IPR002241">
    <property type="entry name" value="Glyco_hydro_27"/>
</dbReference>
<feature type="signal peptide" evidence="11">
    <location>
        <begin position="1"/>
        <end position="19"/>
    </location>
</feature>
<keyword evidence="6 11" id="KW-0732">Signal</keyword>
<keyword evidence="8" id="KW-0325">Glycoprotein</keyword>
<dbReference type="InterPro" id="IPR041233">
    <property type="entry name" value="Melibiase_C"/>
</dbReference>
<sequence>MHLEFEVLLTLAFVPSIAGLVLPDGVGRLPALGWNSWNAFACDISEDRFLTAANQFITLGFKDAGYEYVNIDDCWSVDAGRDHTTGRILPDLAKFPDGINGTAAKIHELGFKMGIYSSAGTMTCAGYPASLGHEELDATTFAEWGIDYLKYDNCGVPSNWTDECDICVPDSTIDTDLVNGTCTNTTGLCPAGYDFSQSKTALRYRRMRDALGAQNRTILYSLCEWGQADVQSWGNSTGNSWRTTGDIRPTWPRILEILNENSFHMNDVDFFGHSDADMLEVGNGNLTLQERRSHFALWAAMKSPLLIGTALDGLAEENVKVLLNRYLLAFSQDRVYGKPAMPYKWGTNPDWTFDPERPAEYWAGESGNGTLVLMLNTDNSTVTRTASWAEIPGLETGGSYEVVDAWEDKSLGCVKGGYEAEIAAHDTAVILVKEECGCRIHHEGWGSRHGDHWDA</sequence>
<evidence type="ECO:0000256" key="8">
    <source>
        <dbReference type="ARBA" id="ARBA00023180"/>
    </source>
</evidence>
<dbReference type="Gene3D" id="2.60.40.1180">
    <property type="entry name" value="Golgi alpha-mannosidase II"/>
    <property type="match status" value="1"/>
</dbReference>
<dbReference type="InterPro" id="IPR013785">
    <property type="entry name" value="Aldolase_TIM"/>
</dbReference>
<evidence type="ECO:0000313" key="13">
    <source>
        <dbReference type="EMBL" id="KAF2086364.1"/>
    </source>
</evidence>
<evidence type="ECO:0000256" key="4">
    <source>
        <dbReference type="ARBA" id="ARBA00009743"/>
    </source>
</evidence>
<evidence type="ECO:0000256" key="5">
    <source>
        <dbReference type="ARBA" id="ARBA00022525"/>
    </source>
</evidence>
<dbReference type="CDD" id="cd14792">
    <property type="entry name" value="GH27"/>
    <property type="match status" value="1"/>
</dbReference>
<comment type="caution">
    <text evidence="13">The sequence shown here is derived from an EMBL/GenBank/DDBJ whole genome shotgun (WGS) entry which is preliminary data.</text>
</comment>
<dbReference type="PRINTS" id="PR00740">
    <property type="entry name" value="GLHYDRLASE27"/>
</dbReference>
<dbReference type="OrthoDB" id="5795902at2759"/>
<dbReference type="SUPFAM" id="SSF51011">
    <property type="entry name" value="Glycosyl hydrolase domain"/>
    <property type="match status" value="1"/>
</dbReference>
<dbReference type="EMBL" id="ML978725">
    <property type="protein sequence ID" value="KAF2086364.1"/>
    <property type="molecule type" value="Genomic_DNA"/>
</dbReference>